<evidence type="ECO:0000313" key="4">
    <source>
        <dbReference type="RefSeq" id="XP_013380243.1"/>
    </source>
</evidence>
<evidence type="ECO:0000313" key="3">
    <source>
        <dbReference type="RefSeq" id="XP_013380234.1"/>
    </source>
</evidence>
<keyword evidence="1" id="KW-1133">Transmembrane helix</keyword>
<dbReference type="AlphaFoldDB" id="A0A1S3H2K2"/>
<dbReference type="SUPFAM" id="SSF52266">
    <property type="entry name" value="SGNH hydrolase"/>
    <property type="match status" value="1"/>
</dbReference>
<organism evidence="2 4">
    <name type="scientific">Lingula anatina</name>
    <name type="common">Brachiopod</name>
    <name type="synonym">Lingula unguis</name>
    <dbReference type="NCBI Taxonomy" id="7574"/>
    <lineage>
        <taxon>Eukaryota</taxon>
        <taxon>Metazoa</taxon>
        <taxon>Spiralia</taxon>
        <taxon>Lophotrochozoa</taxon>
        <taxon>Brachiopoda</taxon>
        <taxon>Linguliformea</taxon>
        <taxon>Lingulata</taxon>
        <taxon>Lingulida</taxon>
        <taxon>Linguloidea</taxon>
        <taxon>Lingulidae</taxon>
        <taxon>Lingula</taxon>
    </lineage>
</organism>
<protein>
    <submittedName>
        <fullName evidence="3 4">Uncharacterized protein LOC106151491</fullName>
    </submittedName>
</protein>
<dbReference type="RefSeq" id="XP_013380252.1">
    <property type="nucleotide sequence ID" value="XM_013524798.1"/>
</dbReference>
<keyword evidence="1" id="KW-0812">Transmembrane</keyword>
<reference evidence="3 4" key="1">
    <citation type="submission" date="2025-04" db="UniProtKB">
        <authorList>
            <consortium name="RefSeq"/>
        </authorList>
    </citation>
    <scope>IDENTIFICATION</scope>
    <source>
        <tissue evidence="3 4">Gonads</tissue>
    </source>
</reference>
<proteinExistence type="predicted"/>
<keyword evidence="2" id="KW-1185">Reference proteome</keyword>
<evidence type="ECO:0000313" key="2">
    <source>
        <dbReference type="Proteomes" id="UP000085678"/>
    </source>
</evidence>
<accession>A0A1S3H2K2</accession>
<dbReference type="Proteomes" id="UP000085678">
    <property type="component" value="Unplaced"/>
</dbReference>
<dbReference type="KEGG" id="lak:106151491"/>
<dbReference type="GeneID" id="106151491"/>
<name>A0A1S3H2K2_LINAN</name>
<evidence type="ECO:0000313" key="5">
    <source>
        <dbReference type="RefSeq" id="XP_013380252.1"/>
    </source>
</evidence>
<dbReference type="RefSeq" id="XP_013380243.1">
    <property type="nucleotide sequence ID" value="XM_013524789.1"/>
</dbReference>
<dbReference type="OrthoDB" id="6319519at2759"/>
<dbReference type="RefSeq" id="XP_013380234.1">
    <property type="nucleotide sequence ID" value="XM_013524780.1"/>
</dbReference>
<gene>
    <name evidence="3 4 5" type="primary">LOC106151491</name>
</gene>
<feature type="transmembrane region" description="Helical" evidence="1">
    <location>
        <begin position="12"/>
        <end position="30"/>
    </location>
</feature>
<evidence type="ECO:0000256" key="1">
    <source>
        <dbReference type="SAM" id="Phobius"/>
    </source>
</evidence>
<sequence length="380" mass="43659">MSAVGYQQSIRFLGGICIVLLVVMLDLIYFNGSTPQLNRKGMNVTVPQFKKYQARVCSLDFLRNYFVKTGRFFGGGKWVNDKWWPKDCMMPKYLSPEQLAPCLVKKNIKKIGQVGDSQSMRYMAAIKRGENAYSCKLLKSESTMSRSPAPSYFSPPLDPKSIRVASRDCSGCAGQLVRCTPQGSTETTDIEVLITEYTKDHEISTKRNAWKHECDDRLKNISGIFCQESMTTQEVYFREYWALSGYPDVIIIYAVHAHEAQKRRPSDFRRDFTWFIDLVVSVVPKTTKILYWNSPQVNSAKQPVFWRNITANTYISQLNAVSASVIKKFIIEKKVNNLYPMFDLYGISRDVMKWIVDGVHFSGPWYNQIITLFWTTLCAD</sequence>
<keyword evidence="1" id="KW-0472">Membrane</keyword>